<sequence>MNLDKEISRALQQEQHQIDPILAQEKGLFTMLGNVYQGNTRFWVILASISALLITIGFVYSGYRFYIATAVMDQVFWAVWFITGLLVQIATKLWIFMEMNRQSVLREIAHLAVRLQAK</sequence>
<keyword evidence="1" id="KW-1133">Transmembrane helix</keyword>
<dbReference type="OrthoDB" id="6197105at2"/>
<feature type="transmembrane region" description="Helical" evidence="1">
    <location>
        <begin position="42"/>
        <end position="63"/>
    </location>
</feature>
<keyword evidence="2" id="KW-0436">Ligase</keyword>
<dbReference type="GO" id="GO:0004812">
    <property type="term" value="F:aminoacyl-tRNA ligase activity"/>
    <property type="evidence" value="ECO:0007669"/>
    <property type="project" value="UniProtKB-KW"/>
</dbReference>
<feature type="transmembrane region" description="Helical" evidence="1">
    <location>
        <begin position="75"/>
        <end position="96"/>
    </location>
</feature>
<protein>
    <submittedName>
        <fullName evidence="2">Alanyl-tRNA synthetase</fullName>
    </submittedName>
</protein>
<gene>
    <name evidence="2" type="ORF">AC626_09600</name>
</gene>
<accession>A0A0L0ET95</accession>
<proteinExistence type="predicted"/>
<evidence type="ECO:0000256" key="1">
    <source>
        <dbReference type="SAM" id="Phobius"/>
    </source>
</evidence>
<comment type="caution">
    <text evidence="2">The sequence shown here is derived from an EMBL/GenBank/DDBJ whole genome shotgun (WGS) entry which is preliminary data.</text>
</comment>
<dbReference type="EMBL" id="LFZX01000057">
    <property type="protein sequence ID" value="KNC67631.1"/>
    <property type="molecule type" value="Genomic_DNA"/>
</dbReference>
<keyword evidence="1" id="KW-0812">Transmembrane</keyword>
<dbReference type="Proteomes" id="UP000036850">
    <property type="component" value="Unassembled WGS sequence"/>
</dbReference>
<dbReference type="AlphaFoldDB" id="A0A0L0ET95"/>
<name>A0A0L0ET95_9GAMM</name>
<keyword evidence="1" id="KW-0472">Membrane</keyword>
<dbReference type="InterPro" id="IPR046659">
    <property type="entry name" value="DUF6768"/>
</dbReference>
<evidence type="ECO:0000313" key="2">
    <source>
        <dbReference type="EMBL" id="KNC67631.1"/>
    </source>
</evidence>
<evidence type="ECO:0000313" key="3">
    <source>
        <dbReference type="Proteomes" id="UP000036850"/>
    </source>
</evidence>
<keyword evidence="2" id="KW-0030">Aminoacyl-tRNA synthetase</keyword>
<organism evidence="2 3">
    <name type="scientific">Pseudoalteromonas rubra</name>
    <dbReference type="NCBI Taxonomy" id="43658"/>
    <lineage>
        <taxon>Bacteria</taxon>
        <taxon>Pseudomonadati</taxon>
        <taxon>Pseudomonadota</taxon>
        <taxon>Gammaproteobacteria</taxon>
        <taxon>Alteromonadales</taxon>
        <taxon>Pseudoalteromonadaceae</taxon>
        <taxon>Pseudoalteromonas</taxon>
    </lineage>
</organism>
<dbReference type="PATRIC" id="fig|43658.6.peg.4557"/>
<dbReference type="Pfam" id="PF20556">
    <property type="entry name" value="DUF6768"/>
    <property type="match status" value="1"/>
</dbReference>
<reference evidence="3" key="1">
    <citation type="submission" date="2015-07" db="EMBL/GenBank/DDBJ databases">
        <title>Draft genome sequence of a Pseudoalteromonas rubra strain, OCN096, isolated from Kaneohe Bay, Oahu, Hawaii.</title>
        <authorList>
            <person name="Beurmann S."/>
            <person name="Ushijima B."/>
            <person name="Belcaid M."/>
            <person name="Callahan S.M."/>
            <person name="Aeby G.S."/>
        </authorList>
    </citation>
    <scope>NUCLEOTIDE SEQUENCE [LARGE SCALE GENOMIC DNA]</scope>
    <source>
        <strain evidence="3">OCN096</strain>
    </source>
</reference>